<name>A0A286GAI1_9BACT</name>
<protein>
    <submittedName>
        <fullName evidence="2">Nucleoside-diphosphate-sugar epimerase</fullName>
    </submittedName>
</protein>
<evidence type="ECO:0000313" key="2">
    <source>
        <dbReference type="EMBL" id="SOD92149.1"/>
    </source>
</evidence>
<dbReference type="OrthoDB" id="9807212at2"/>
<dbReference type="Gene3D" id="3.40.50.720">
    <property type="entry name" value="NAD(P)-binding Rossmann-like Domain"/>
    <property type="match status" value="1"/>
</dbReference>
<dbReference type="InterPro" id="IPR036291">
    <property type="entry name" value="NAD(P)-bd_dom_sf"/>
</dbReference>
<dbReference type="Pfam" id="PF01370">
    <property type="entry name" value="Epimerase"/>
    <property type="match status" value="1"/>
</dbReference>
<dbReference type="EMBL" id="OCNH01000003">
    <property type="protein sequence ID" value="SOD92149.1"/>
    <property type="molecule type" value="Genomic_DNA"/>
</dbReference>
<sequence>MHVFVTGATGFVGSAIVETLLAKGHQVTGLVRDLAKAQPLIAQGMVPQPGEMAAAQTYLPVVPTVDAVIQAAQLSVQGRFTNASKQQINQADQHMTLALAQACLQHDKRLVYTSGCFNYGDHGATWIDETTPAIPSPLGEGHAAVVAQLLALHHQQGLNVIVLSPGFVYGPGGLFKASFYDTLKKGQLRVFGKGDNYWSPIHVQDLAHAFEKALDQGKAGEVYNIVDDEPLPLRQLVNHLTTSQGVKPVGSIPPWLIGLLIGRPLVQSLTSSFRVNNQKAKQELNWKPVYARFEQGIIGVLSTLNTKA</sequence>
<dbReference type="PANTHER" id="PTHR48079:SF6">
    <property type="entry name" value="NAD(P)-BINDING DOMAIN-CONTAINING PROTEIN-RELATED"/>
    <property type="match status" value="1"/>
</dbReference>
<proteinExistence type="predicted"/>
<dbReference type="GO" id="GO:0004029">
    <property type="term" value="F:aldehyde dehydrogenase (NAD+) activity"/>
    <property type="evidence" value="ECO:0007669"/>
    <property type="project" value="TreeGrafter"/>
</dbReference>
<dbReference type="AlphaFoldDB" id="A0A286GAI1"/>
<dbReference type="InterPro" id="IPR001509">
    <property type="entry name" value="Epimerase_deHydtase"/>
</dbReference>
<dbReference type="Proteomes" id="UP000219452">
    <property type="component" value="Unassembled WGS sequence"/>
</dbReference>
<dbReference type="GO" id="GO:0005737">
    <property type="term" value="C:cytoplasm"/>
    <property type="evidence" value="ECO:0007669"/>
    <property type="project" value="TreeGrafter"/>
</dbReference>
<dbReference type="SUPFAM" id="SSF51735">
    <property type="entry name" value="NAD(P)-binding Rossmann-fold domains"/>
    <property type="match status" value="1"/>
</dbReference>
<dbReference type="PANTHER" id="PTHR48079">
    <property type="entry name" value="PROTEIN YEEZ"/>
    <property type="match status" value="1"/>
</dbReference>
<reference evidence="3" key="1">
    <citation type="submission" date="2017-09" db="EMBL/GenBank/DDBJ databases">
        <authorList>
            <person name="Varghese N."/>
            <person name="Submissions S."/>
        </authorList>
    </citation>
    <scope>NUCLEOTIDE SEQUENCE [LARGE SCALE GENOMIC DNA]</scope>
    <source>
        <strain evidence="3">DSM 29961</strain>
    </source>
</reference>
<keyword evidence="3" id="KW-1185">Reference proteome</keyword>
<gene>
    <name evidence="2" type="ORF">SAMN06269250_3826</name>
</gene>
<accession>A0A286GAI1</accession>
<dbReference type="InterPro" id="IPR051783">
    <property type="entry name" value="NAD(P)-dependent_oxidoreduct"/>
</dbReference>
<organism evidence="2 3">
    <name type="scientific">Spirosoma fluviale</name>
    <dbReference type="NCBI Taxonomy" id="1597977"/>
    <lineage>
        <taxon>Bacteria</taxon>
        <taxon>Pseudomonadati</taxon>
        <taxon>Bacteroidota</taxon>
        <taxon>Cytophagia</taxon>
        <taxon>Cytophagales</taxon>
        <taxon>Cytophagaceae</taxon>
        <taxon>Spirosoma</taxon>
    </lineage>
</organism>
<dbReference type="RefSeq" id="WP_097127471.1">
    <property type="nucleotide sequence ID" value="NZ_OCNH01000003.1"/>
</dbReference>
<feature type="domain" description="NAD-dependent epimerase/dehydratase" evidence="1">
    <location>
        <begin position="3"/>
        <end position="225"/>
    </location>
</feature>
<evidence type="ECO:0000313" key="3">
    <source>
        <dbReference type="Proteomes" id="UP000219452"/>
    </source>
</evidence>
<evidence type="ECO:0000259" key="1">
    <source>
        <dbReference type="Pfam" id="PF01370"/>
    </source>
</evidence>